<comment type="cofactor">
    <cofactor evidence="12">
        <name>Mg(2+)</name>
        <dbReference type="ChEBI" id="CHEBI:18420"/>
    </cofactor>
    <cofactor evidence="12">
        <name>Mn(2+)</name>
        <dbReference type="ChEBI" id="CHEBI:29035"/>
    </cofactor>
    <text evidence="12">Magnesium. Can also use manganese.</text>
</comment>
<comment type="similarity">
    <text evidence="1 11">Belongs to the ApbE family.</text>
</comment>
<evidence type="ECO:0000256" key="11">
    <source>
        <dbReference type="PIRNR" id="PIRNR006268"/>
    </source>
</evidence>
<evidence type="ECO:0000313" key="14">
    <source>
        <dbReference type="EMBL" id="AFU99585.1"/>
    </source>
</evidence>
<accession>K4KMY7</accession>
<dbReference type="EC" id="2.7.1.180" evidence="2 11"/>
<dbReference type="KEGG" id="saga:M5M_12080"/>
<keyword evidence="7 11" id="KW-0274">FAD</keyword>
<dbReference type="Gene3D" id="3.10.520.10">
    <property type="entry name" value="ApbE-like domains"/>
    <property type="match status" value="1"/>
</dbReference>
<feature type="binding site" evidence="12">
    <location>
        <position position="168"/>
    </location>
    <ligand>
        <name>Mg(2+)</name>
        <dbReference type="ChEBI" id="CHEBI:18420"/>
    </ligand>
</feature>
<evidence type="ECO:0000256" key="6">
    <source>
        <dbReference type="ARBA" id="ARBA00022723"/>
    </source>
</evidence>
<dbReference type="Pfam" id="PF02424">
    <property type="entry name" value="ApbE"/>
    <property type="match status" value="1"/>
</dbReference>
<evidence type="ECO:0000256" key="2">
    <source>
        <dbReference type="ARBA" id="ARBA00011955"/>
    </source>
</evidence>
<feature type="chain" id="PRO_5039887923" description="FAD:protein FMN transferase" evidence="13">
    <location>
        <begin position="22"/>
        <end position="326"/>
    </location>
</feature>
<evidence type="ECO:0000256" key="8">
    <source>
        <dbReference type="ARBA" id="ARBA00022842"/>
    </source>
</evidence>
<dbReference type="STRING" id="1117647.M5M_12080"/>
<evidence type="ECO:0000256" key="1">
    <source>
        <dbReference type="ARBA" id="ARBA00008282"/>
    </source>
</evidence>
<dbReference type="AlphaFoldDB" id="K4KMY7"/>
<evidence type="ECO:0000256" key="5">
    <source>
        <dbReference type="ARBA" id="ARBA00022679"/>
    </source>
</evidence>
<keyword evidence="5 11" id="KW-0808">Transferase</keyword>
<proteinExistence type="inferred from homology"/>
<evidence type="ECO:0000256" key="12">
    <source>
        <dbReference type="PIRSR" id="PIRSR006268-2"/>
    </source>
</evidence>
<dbReference type="PANTHER" id="PTHR30040">
    <property type="entry name" value="THIAMINE BIOSYNTHESIS LIPOPROTEIN APBE"/>
    <property type="match status" value="1"/>
</dbReference>
<dbReference type="RefSeq" id="WP_015047749.1">
    <property type="nucleotide sequence ID" value="NC_018868.3"/>
</dbReference>
<evidence type="ECO:0000256" key="4">
    <source>
        <dbReference type="ARBA" id="ARBA00022630"/>
    </source>
</evidence>
<feature type="binding site" evidence="12">
    <location>
        <position position="281"/>
    </location>
    <ligand>
        <name>Mg(2+)</name>
        <dbReference type="ChEBI" id="CHEBI:18420"/>
    </ligand>
</feature>
<dbReference type="Proteomes" id="UP000000466">
    <property type="component" value="Chromosome"/>
</dbReference>
<dbReference type="GO" id="GO:0046872">
    <property type="term" value="F:metal ion binding"/>
    <property type="evidence" value="ECO:0007669"/>
    <property type="project" value="UniProtKB-UniRule"/>
</dbReference>
<dbReference type="PIRSF" id="PIRSF006268">
    <property type="entry name" value="ApbE"/>
    <property type="match status" value="1"/>
</dbReference>
<keyword evidence="13" id="KW-0732">Signal</keyword>
<keyword evidence="8 11" id="KW-0460">Magnesium</keyword>
<dbReference type="eggNOG" id="COG1477">
    <property type="taxonomic scope" value="Bacteria"/>
</dbReference>
<dbReference type="PANTHER" id="PTHR30040:SF2">
    <property type="entry name" value="FAD:PROTEIN FMN TRANSFERASE"/>
    <property type="match status" value="1"/>
</dbReference>
<dbReference type="EMBL" id="CP003746">
    <property type="protein sequence ID" value="AFU99585.1"/>
    <property type="molecule type" value="Genomic_DNA"/>
</dbReference>
<feature type="signal peptide" evidence="13">
    <location>
        <begin position="1"/>
        <end position="21"/>
    </location>
</feature>
<reference evidence="14 15" key="1">
    <citation type="journal article" date="2013" name="Genome Announc.">
        <title>Complete genome sequence of Simiduia agarivorans SA1(T), a marine bacterium able to degrade a variety of polysaccharides.</title>
        <authorList>
            <person name="Lin S.Y."/>
            <person name="Shieh W.Y."/>
            <person name="Chen J.S."/>
            <person name="Tang S.L."/>
        </authorList>
    </citation>
    <scope>NUCLEOTIDE SEQUENCE [LARGE SCALE GENOMIC DNA]</scope>
    <source>
        <strain evidence="15">DSM 21679 / JCM 13881 / BCRC 17597 / SA1</strain>
    </source>
</reference>
<feature type="binding site" evidence="12">
    <location>
        <position position="285"/>
    </location>
    <ligand>
        <name>Mg(2+)</name>
        <dbReference type="ChEBI" id="CHEBI:18420"/>
    </ligand>
</feature>
<keyword evidence="4 11" id="KW-0285">Flavoprotein</keyword>
<dbReference type="InterPro" id="IPR024932">
    <property type="entry name" value="ApbE"/>
</dbReference>
<name>K4KMY7_SIMAS</name>
<evidence type="ECO:0000256" key="3">
    <source>
        <dbReference type="ARBA" id="ARBA00016337"/>
    </source>
</evidence>
<keyword evidence="6 11" id="KW-0479">Metal-binding</keyword>
<evidence type="ECO:0000256" key="9">
    <source>
        <dbReference type="ARBA" id="ARBA00031306"/>
    </source>
</evidence>
<evidence type="ECO:0000256" key="7">
    <source>
        <dbReference type="ARBA" id="ARBA00022827"/>
    </source>
</evidence>
<evidence type="ECO:0000313" key="15">
    <source>
        <dbReference type="Proteomes" id="UP000000466"/>
    </source>
</evidence>
<comment type="catalytic activity">
    <reaction evidence="10 11">
        <text>L-threonyl-[protein] + FAD = FMN-L-threonyl-[protein] + AMP + H(+)</text>
        <dbReference type="Rhea" id="RHEA:36847"/>
        <dbReference type="Rhea" id="RHEA-COMP:11060"/>
        <dbReference type="Rhea" id="RHEA-COMP:11061"/>
        <dbReference type="ChEBI" id="CHEBI:15378"/>
        <dbReference type="ChEBI" id="CHEBI:30013"/>
        <dbReference type="ChEBI" id="CHEBI:57692"/>
        <dbReference type="ChEBI" id="CHEBI:74257"/>
        <dbReference type="ChEBI" id="CHEBI:456215"/>
        <dbReference type="EC" id="2.7.1.180"/>
    </reaction>
</comment>
<dbReference type="GO" id="GO:0016740">
    <property type="term" value="F:transferase activity"/>
    <property type="evidence" value="ECO:0007669"/>
    <property type="project" value="UniProtKB-UniRule"/>
</dbReference>
<sequence>MNVCLRLCAALLLVGAAAVRADWHYQTGQAMGTEIIVQLWHEDPAQAELAALEVLAEMRRIDQWLSPWIDTSELYKVNQTAAQAPVPISAPLFKILDKAAYMSRLSEGAFDITFASVGYRYDYRQGKAPTDAEREALLPAIDYRLVVLDKTARTVQFIHPNVRIDLGGIAKGYAVDSAIALLAAKGIAHASVSAGGDSRILGDKRGRPWMVGIKNPRDEQQLALRLPLTDTAMSTSGDYERFFFDPVTGEREHHIINPRTGKASQGVMSATVLGPSGFDTDPLSTTVFILGAERGLALIDRLPGFDAIVIDATGQVHYSRGLAAPE</sequence>
<protein>
    <recommendedName>
        <fullName evidence="3 11">FAD:protein FMN transferase</fullName>
        <ecNumber evidence="2 11">2.7.1.180</ecNumber>
    </recommendedName>
    <alternativeName>
        <fullName evidence="9 11">Flavin transferase</fullName>
    </alternativeName>
</protein>
<organism evidence="14 15">
    <name type="scientific">Simiduia agarivorans (strain DSM 21679 / JCM 13881 / BCRC 17597 / SA1)</name>
    <dbReference type="NCBI Taxonomy" id="1117647"/>
    <lineage>
        <taxon>Bacteria</taxon>
        <taxon>Pseudomonadati</taxon>
        <taxon>Pseudomonadota</taxon>
        <taxon>Gammaproteobacteria</taxon>
        <taxon>Cellvibrionales</taxon>
        <taxon>Cellvibrionaceae</taxon>
        <taxon>Simiduia</taxon>
    </lineage>
</organism>
<evidence type="ECO:0000256" key="13">
    <source>
        <dbReference type="SAM" id="SignalP"/>
    </source>
</evidence>
<gene>
    <name evidence="14" type="ordered locus">M5M_12080</name>
</gene>
<dbReference type="InterPro" id="IPR003374">
    <property type="entry name" value="ApbE-like_sf"/>
</dbReference>
<dbReference type="HOGENOM" id="CLU_044403_5_1_6"/>
<dbReference type="SUPFAM" id="SSF143631">
    <property type="entry name" value="ApbE-like"/>
    <property type="match status" value="1"/>
</dbReference>
<keyword evidence="15" id="KW-1185">Reference proteome</keyword>
<evidence type="ECO:0000256" key="10">
    <source>
        <dbReference type="ARBA" id="ARBA00048540"/>
    </source>
</evidence>